<dbReference type="SUPFAM" id="SSF159245">
    <property type="entry name" value="AttH-like"/>
    <property type="match status" value="1"/>
</dbReference>
<feature type="domain" description="DUF7064" evidence="1">
    <location>
        <begin position="218"/>
        <end position="339"/>
    </location>
</feature>
<evidence type="ECO:0000259" key="1">
    <source>
        <dbReference type="Pfam" id="PF23212"/>
    </source>
</evidence>
<dbReference type="InterPro" id="IPR055492">
    <property type="entry name" value="DUF7064"/>
</dbReference>
<accession>A0A6J6CKL8</accession>
<reference evidence="2" key="1">
    <citation type="submission" date="2020-05" db="EMBL/GenBank/DDBJ databases">
        <authorList>
            <person name="Chiriac C."/>
            <person name="Salcher M."/>
            <person name="Ghai R."/>
            <person name="Kavagutti S V."/>
        </authorList>
    </citation>
    <scope>NUCLEOTIDE SEQUENCE</scope>
</reference>
<name>A0A6J6CKL8_9ZZZZ</name>
<sequence length="343" mass="37199">MTAAAPDPNDELFHPVGDHQAWSESYYFNFVDPRTGVGAFTRMGFRPNDGWADALHAVYLPGGRVAFTYGRRTDLTPEVVAGLGPVDPAVGNLTLRRGEAFRRWDIVYSGEAQDMDDPTVMLAATKDRPEGWHRPAHLEMEVAFEAISEPHYAVGGVQGHFEQTGRARGTIRLGDEQWEVDGFGVRDKSWGPRTWQAPSGSEAKASSPAAVESGCFLNWFSMNFGADLALGGAVGRTGDGTFRGKGWIQRGGTTLDLTDVTMTTVYHPTNPLLHETVQLRGVDSAGAAIVVDGTVLTICPTKIPRRDGVTFVNEGLARFETDAADGSRITGFGIAEHWHAVPR</sequence>
<dbReference type="Pfam" id="PF23212">
    <property type="entry name" value="DUF7064"/>
    <property type="match status" value="1"/>
</dbReference>
<protein>
    <submittedName>
        <fullName evidence="2">Unannotated protein</fullName>
    </submittedName>
</protein>
<evidence type="ECO:0000313" key="2">
    <source>
        <dbReference type="EMBL" id="CAB4551867.1"/>
    </source>
</evidence>
<organism evidence="2">
    <name type="scientific">freshwater metagenome</name>
    <dbReference type="NCBI Taxonomy" id="449393"/>
    <lineage>
        <taxon>unclassified sequences</taxon>
        <taxon>metagenomes</taxon>
        <taxon>ecological metagenomes</taxon>
    </lineage>
</organism>
<proteinExistence type="predicted"/>
<dbReference type="AlphaFoldDB" id="A0A6J6CKL8"/>
<gene>
    <name evidence="2" type="ORF">UFOPK1493_01125</name>
</gene>
<dbReference type="EMBL" id="CAEZSR010000030">
    <property type="protein sequence ID" value="CAB4551867.1"/>
    <property type="molecule type" value="Genomic_DNA"/>
</dbReference>